<keyword evidence="2" id="KW-0646">Protease inhibitor</keyword>
<name>A0A443RRW7_9ACAR</name>
<comment type="caution">
    <text evidence="7">The sequence shown here is derived from an EMBL/GenBank/DDBJ whole genome shotgun (WGS) entry which is preliminary data.</text>
</comment>
<sequence>FCLDLFRVLCKDSTKNEFFSPFSILTALNMTLMGAKNKTEKEMFEGLRYSLGFSNSSEVHTYFKKLLNDCQQSESCTLDVANRVLIHKANNFQVNPEYAKRLLDVYKAEVTEANFNTEKDAVLKTCNEWVNKITKGKIPSILESLEPDARAVLLNAIYFKGTWEKQFEENCTKDEPFYNFGDKNKANNVPIMQKGKTKCCLYS</sequence>
<protein>
    <submittedName>
        <fullName evidence="7">Leukocyte elastase inhibitor-like protein</fullName>
    </submittedName>
</protein>
<proteinExistence type="inferred from homology"/>
<dbReference type="SMART" id="SM00093">
    <property type="entry name" value="SERPIN"/>
    <property type="match status" value="1"/>
</dbReference>
<keyword evidence="3" id="KW-0722">Serine protease inhibitor</keyword>
<dbReference type="PANTHER" id="PTHR11461:SF211">
    <property type="entry name" value="GH10112P-RELATED"/>
    <property type="match status" value="1"/>
</dbReference>
<evidence type="ECO:0000313" key="7">
    <source>
        <dbReference type="EMBL" id="RWS18081.1"/>
    </source>
</evidence>
<comment type="similarity">
    <text evidence="1 5">Belongs to the serpin family.</text>
</comment>
<reference evidence="7 8" key="1">
    <citation type="journal article" date="2018" name="Gigascience">
        <title>Genomes of trombidid mites reveal novel predicted allergens and laterally-transferred genes associated with secondary metabolism.</title>
        <authorList>
            <person name="Dong X."/>
            <person name="Chaisiri K."/>
            <person name="Xia D."/>
            <person name="Armstrong S.D."/>
            <person name="Fang Y."/>
            <person name="Donnelly M.J."/>
            <person name="Kadowaki T."/>
            <person name="McGarry J.W."/>
            <person name="Darby A.C."/>
            <person name="Makepeace B.L."/>
        </authorList>
    </citation>
    <scope>NUCLEOTIDE SEQUENCE [LARGE SCALE GENOMIC DNA]</scope>
    <source>
        <strain evidence="7">UoL-UT</strain>
    </source>
</reference>
<dbReference type="VEuPathDB" id="VectorBase:LDEU013959"/>
<evidence type="ECO:0000256" key="2">
    <source>
        <dbReference type="ARBA" id="ARBA00022690"/>
    </source>
</evidence>
<dbReference type="STRING" id="299467.A0A443RRW7"/>
<gene>
    <name evidence="7" type="ORF">B4U80_08431</name>
</gene>
<evidence type="ECO:0000256" key="5">
    <source>
        <dbReference type="RuleBase" id="RU000411"/>
    </source>
</evidence>
<evidence type="ECO:0000256" key="3">
    <source>
        <dbReference type="ARBA" id="ARBA00022900"/>
    </source>
</evidence>
<dbReference type="Proteomes" id="UP000288716">
    <property type="component" value="Unassembled WGS sequence"/>
</dbReference>
<keyword evidence="8" id="KW-1185">Reference proteome</keyword>
<dbReference type="InterPro" id="IPR000215">
    <property type="entry name" value="Serpin_fam"/>
</dbReference>
<dbReference type="EMBL" id="NCKV01046492">
    <property type="protein sequence ID" value="RWS18081.1"/>
    <property type="molecule type" value="Genomic_DNA"/>
</dbReference>
<evidence type="ECO:0000256" key="4">
    <source>
        <dbReference type="ARBA" id="ARBA00023180"/>
    </source>
</evidence>
<dbReference type="InterPro" id="IPR023796">
    <property type="entry name" value="Serpin_dom"/>
</dbReference>
<dbReference type="OrthoDB" id="671595at2759"/>
<evidence type="ECO:0000313" key="8">
    <source>
        <dbReference type="Proteomes" id="UP000288716"/>
    </source>
</evidence>
<dbReference type="Gene3D" id="3.30.497.10">
    <property type="entry name" value="Antithrombin, subunit I, domain 2"/>
    <property type="match status" value="1"/>
</dbReference>
<feature type="domain" description="Serpin" evidence="6">
    <location>
        <begin position="3"/>
        <end position="203"/>
    </location>
</feature>
<organism evidence="7 8">
    <name type="scientific">Leptotrombidium deliense</name>
    <dbReference type="NCBI Taxonomy" id="299467"/>
    <lineage>
        <taxon>Eukaryota</taxon>
        <taxon>Metazoa</taxon>
        <taxon>Ecdysozoa</taxon>
        <taxon>Arthropoda</taxon>
        <taxon>Chelicerata</taxon>
        <taxon>Arachnida</taxon>
        <taxon>Acari</taxon>
        <taxon>Acariformes</taxon>
        <taxon>Trombidiformes</taxon>
        <taxon>Prostigmata</taxon>
        <taxon>Anystina</taxon>
        <taxon>Parasitengona</taxon>
        <taxon>Trombiculoidea</taxon>
        <taxon>Trombiculidae</taxon>
        <taxon>Leptotrombidium</taxon>
    </lineage>
</organism>
<dbReference type="GO" id="GO:0004867">
    <property type="term" value="F:serine-type endopeptidase inhibitor activity"/>
    <property type="evidence" value="ECO:0007669"/>
    <property type="project" value="UniProtKB-KW"/>
</dbReference>
<feature type="non-terminal residue" evidence="7">
    <location>
        <position position="203"/>
    </location>
</feature>
<dbReference type="GO" id="GO:0005615">
    <property type="term" value="C:extracellular space"/>
    <property type="evidence" value="ECO:0007669"/>
    <property type="project" value="InterPro"/>
</dbReference>
<keyword evidence="4" id="KW-0325">Glycoprotein</keyword>
<feature type="non-terminal residue" evidence="7">
    <location>
        <position position="1"/>
    </location>
</feature>
<accession>A0A443RRW7</accession>
<evidence type="ECO:0000259" key="6">
    <source>
        <dbReference type="SMART" id="SM00093"/>
    </source>
</evidence>
<dbReference type="Pfam" id="PF00079">
    <property type="entry name" value="Serpin"/>
    <property type="match status" value="1"/>
</dbReference>
<evidence type="ECO:0000256" key="1">
    <source>
        <dbReference type="ARBA" id="ARBA00009500"/>
    </source>
</evidence>
<dbReference type="SUPFAM" id="SSF56574">
    <property type="entry name" value="Serpins"/>
    <property type="match status" value="1"/>
</dbReference>
<dbReference type="PANTHER" id="PTHR11461">
    <property type="entry name" value="SERINE PROTEASE INHIBITOR, SERPIN"/>
    <property type="match status" value="1"/>
</dbReference>
<dbReference type="AlphaFoldDB" id="A0A443RRW7"/>
<dbReference type="InterPro" id="IPR042178">
    <property type="entry name" value="Serpin_sf_1"/>
</dbReference>
<dbReference type="InterPro" id="IPR036186">
    <property type="entry name" value="Serpin_sf"/>
</dbReference>